<proteinExistence type="predicted"/>
<dbReference type="Proteomes" id="UP000250235">
    <property type="component" value="Unassembled WGS sequence"/>
</dbReference>
<organism evidence="1 2">
    <name type="scientific">Dorcoceras hygrometricum</name>
    <dbReference type="NCBI Taxonomy" id="472368"/>
    <lineage>
        <taxon>Eukaryota</taxon>
        <taxon>Viridiplantae</taxon>
        <taxon>Streptophyta</taxon>
        <taxon>Embryophyta</taxon>
        <taxon>Tracheophyta</taxon>
        <taxon>Spermatophyta</taxon>
        <taxon>Magnoliopsida</taxon>
        <taxon>eudicotyledons</taxon>
        <taxon>Gunneridae</taxon>
        <taxon>Pentapetalae</taxon>
        <taxon>asterids</taxon>
        <taxon>lamiids</taxon>
        <taxon>Lamiales</taxon>
        <taxon>Gesneriaceae</taxon>
        <taxon>Didymocarpoideae</taxon>
        <taxon>Trichosporeae</taxon>
        <taxon>Loxocarpinae</taxon>
        <taxon>Dorcoceras</taxon>
    </lineage>
</organism>
<reference evidence="1 2" key="1">
    <citation type="journal article" date="2015" name="Proc. Natl. Acad. Sci. U.S.A.">
        <title>The resurrection genome of Boea hygrometrica: A blueprint for survival of dehydration.</title>
        <authorList>
            <person name="Xiao L."/>
            <person name="Yang G."/>
            <person name="Zhang L."/>
            <person name="Yang X."/>
            <person name="Zhao S."/>
            <person name="Ji Z."/>
            <person name="Zhou Q."/>
            <person name="Hu M."/>
            <person name="Wang Y."/>
            <person name="Chen M."/>
            <person name="Xu Y."/>
            <person name="Jin H."/>
            <person name="Xiao X."/>
            <person name="Hu G."/>
            <person name="Bao F."/>
            <person name="Hu Y."/>
            <person name="Wan P."/>
            <person name="Li L."/>
            <person name="Deng X."/>
            <person name="Kuang T."/>
            <person name="Xiang C."/>
            <person name="Zhu J.K."/>
            <person name="Oliver M.J."/>
            <person name="He Y."/>
        </authorList>
    </citation>
    <scope>NUCLEOTIDE SEQUENCE [LARGE SCALE GENOMIC DNA]</scope>
    <source>
        <strain evidence="2">cv. XS01</strain>
    </source>
</reference>
<dbReference type="OrthoDB" id="5544992at2759"/>
<dbReference type="AlphaFoldDB" id="A0A2Z7CE14"/>
<dbReference type="PANTHER" id="PTHR34222:SF99">
    <property type="entry name" value="PROTEIN, PUTATIVE-RELATED"/>
    <property type="match status" value="1"/>
</dbReference>
<protein>
    <submittedName>
        <fullName evidence="1">Uncharacterized protein</fullName>
    </submittedName>
</protein>
<accession>A0A2Z7CE14</accession>
<evidence type="ECO:0000313" key="1">
    <source>
        <dbReference type="EMBL" id="KZV45290.1"/>
    </source>
</evidence>
<evidence type="ECO:0000313" key="2">
    <source>
        <dbReference type="Proteomes" id="UP000250235"/>
    </source>
</evidence>
<feature type="non-terminal residue" evidence="1">
    <location>
        <position position="1"/>
    </location>
</feature>
<keyword evidence="2" id="KW-1185">Reference proteome</keyword>
<gene>
    <name evidence="1" type="ORF">F511_06808</name>
</gene>
<dbReference type="EMBL" id="KQ996404">
    <property type="protein sequence ID" value="KZV45290.1"/>
    <property type="molecule type" value="Genomic_DNA"/>
</dbReference>
<dbReference type="PANTHER" id="PTHR34222">
    <property type="entry name" value="GAG_PRE-INTEGRS DOMAIN-CONTAINING PROTEIN"/>
    <property type="match status" value="1"/>
</dbReference>
<sequence>SVSHYFTKLKGLWDELNNFRPNYRCGKCTCGGVKDVTAHYQMECIMAFLMSLNGTYAQIRGQLLLLDPLPPINKVFSRRKTTYNWTSIEFLEPNYSILI</sequence>
<name>A0A2Z7CE14_9LAMI</name>